<dbReference type="PANTHER" id="PTHR30558">
    <property type="entry name" value="EXBD MEMBRANE COMPONENT OF PMF-DRIVEN MACROMOLECULE IMPORT SYSTEM"/>
    <property type="match status" value="1"/>
</dbReference>
<sequence length="228" mass="25359">MPSVKIPRKSTENDMTPFVDIAFLILSFFIMATKMKPPEPVSITTPNSVSTDKLPENDALLVEMDAKGRVFFTVLADANPEAKKYVIDNINQTKNLGLTPNEINSFVKGQSIGVPFTQLKSFLALPADKQKSVMATVPGIPITDSASNELYYWLNAGVKGFQQRKINYLIKGDNSAKYPAFKNVLDAFKRNDIYKFQLVTSPEDAPAGTDLYKTRSEGRVPKKNNFLI</sequence>
<keyword evidence="5" id="KW-1133">Transmembrane helix</keyword>
<evidence type="ECO:0000256" key="4">
    <source>
        <dbReference type="ARBA" id="ARBA00022692"/>
    </source>
</evidence>
<organism evidence="8 9">
    <name type="scientific">Flavisolibacter tropicus</name>
    <dbReference type="NCBI Taxonomy" id="1492898"/>
    <lineage>
        <taxon>Bacteria</taxon>
        <taxon>Pseudomonadati</taxon>
        <taxon>Bacteroidota</taxon>
        <taxon>Chitinophagia</taxon>
        <taxon>Chitinophagales</taxon>
        <taxon>Chitinophagaceae</taxon>
        <taxon>Flavisolibacter</taxon>
    </lineage>
</organism>
<evidence type="ECO:0000256" key="6">
    <source>
        <dbReference type="ARBA" id="ARBA00023136"/>
    </source>
</evidence>
<gene>
    <name evidence="8" type="ORF">SY85_10915</name>
</gene>
<keyword evidence="7" id="KW-0813">Transport</keyword>
<accession>A0A172TW14</accession>
<comment type="similarity">
    <text evidence="2 7">Belongs to the ExbD/TolR family.</text>
</comment>
<reference evidence="9" key="1">
    <citation type="submission" date="2015-01" db="EMBL/GenBank/DDBJ databases">
        <title>Flavisolibacter sp./LCS9/ whole genome sequencing.</title>
        <authorList>
            <person name="Kim M.K."/>
            <person name="Srinivasan S."/>
            <person name="Lee J.-J."/>
        </authorList>
    </citation>
    <scope>NUCLEOTIDE SEQUENCE [LARGE SCALE GENOMIC DNA]</scope>
    <source>
        <strain evidence="9">LCS9</strain>
    </source>
</reference>
<dbReference type="InterPro" id="IPR003400">
    <property type="entry name" value="ExbD"/>
</dbReference>
<evidence type="ECO:0000256" key="2">
    <source>
        <dbReference type="ARBA" id="ARBA00005811"/>
    </source>
</evidence>
<dbReference type="STRING" id="1492898.SY85_10915"/>
<dbReference type="PANTHER" id="PTHR30558:SF3">
    <property type="entry name" value="BIOPOLYMER TRANSPORT PROTEIN EXBD-RELATED"/>
    <property type="match status" value="1"/>
</dbReference>
<evidence type="ECO:0000256" key="1">
    <source>
        <dbReference type="ARBA" id="ARBA00004162"/>
    </source>
</evidence>
<dbReference type="GO" id="GO:0022857">
    <property type="term" value="F:transmembrane transporter activity"/>
    <property type="evidence" value="ECO:0007669"/>
    <property type="project" value="InterPro"/>
</dbReference>
<keyword evidence="4 7" id="KW-0812">Transmembrane</keyword>
<evidence type="ECO:0000256" key="3">
    <source>
        <dbReference type="ARBA" id="ARBA00022475"/>
    </source>
</evidence>
<evidence type="ECO:0000256" key="7">
    <source>
        <dbReference type="RuleBase" id="RU003879"/>
    </source>
</evidence>
<evidence type="ECO:0000313" key="8">
    <source>
        <dbReference type="EMBL" id="ANE50937.1"/>
    </source>
</evidence>
<keyword evidence="6" id="KW-0472">Membrane</keyword>
<name>A0A172TW14_9BACT</name>
<protein>
    <recommendedName>
        <fullName evidence="10">Biopolymer transporter ExbD</fullName>
    </recommendedName>
</protein>
<evidence type="ECO:0008006" key="10">
    <source>
        <dbReference type="Google" id="ProtNLM"/>
    </source>
</evidence>
<dbReference type="RefSeq" id="WP_066404426.1">
    <property type="nucleotide sequence ID" value="NZ_CP011390.1"/>
</dbReference>
<dbReference type="GO" id="GO:0015031">
    <property type="term" value="P:protein transport"/>
    <property type="evidence" value="ECO:0007669"/>
    <property type="project" value="UniProtKB-KW"/>
</dbReference>
<dbReference type="KEGG" id="fla:SY85_10915"/>
<dbReference type="AlphaFoldDB" id="A0A172TW14"/>
<proteinExistence type="inferred from homology"/>
<dbReference type="Pfam" id="PF02472">
    <property type="entry name" value="ExbD"/>
    <property type="match status" value="1"/>
</dbReference>
<dbReference type="EMBL" id="CP011390">
    <property type="protein sequence ID" value="ANE50937.1"/>
    <property type="molecule type" value="Genomic_DNA"/>
</dbReference>
<dbReference type="GO" id="GO:0005886">
    <property type="term" value="C:plasma membrane"/>
    <property type="evidence" value="ECO:0007669"/>
    <property type="project" value="UniProtKB-SubCell"/>
</dbReference>
<reference evidence="8 9" key="2">
    <citation type="journal article" date="2016" name="Int. J. Syst. Evol. Microbiol.">
        <title>Flavisolibacter tropicus sp. nov., isolated from tropical soil.</title>
        <authorList>
            <person name="Lee J.J."/>
            <person name="Kang M.S."/>
            <person name="Kim G.S."/>
            <person name="Lee C.S."/>
            <person name="Lim S."/>
            <person name="Lee J."/>
            <person name="Roh S.H."/>
            <person name="Kang H."/>
            <person name="Ha J.M."/>
            <person name="Bae S."/>
            <person name="Jung H.Y."/>
            <person name="Kim M.K."/>
        </authorList>
    </citation>
    <scope>NUCLEOTIDE SEQUENCE [LARGE SCALE GENOMIC DNA]</scope>
    <source>
        <strain evidence="8 9">LCS9</strain>
    </source>
</reference>
<dbReference type="Proteomes" id="UP000077177">
    <property type="component" value="Chromosome"/>
</dbReference>
<keyword evidence="7" id="KW-0653">Protein transport</keyword>
<evidence type="ECO:0000256" key="5">
    <source>
        <dbReference type="ARBA" id="ARBA00022989"/>
    </source>
</evidence>
<comment type="subcellular location">
    <subcellularLocation>
        <location evidence="1">Cell membrane</location>
        <topology evidence="1">Single-pass membrane protein</topology>
    </subcellularLocation>
    <subcellularLocation>
        <location evidence="7">Cell membrane</location>
        <topology evidence="7">Single-pass type II membrane protein</topology>
    </subcellularLocation>
</comment>
<evidence type="ECO:0000313" key="9">
    <source>
        <dbReference type="Proteomes" id="UP000077177"/>
    </source>
</evidence>
<keyword evidence="3" id="KW-1003">Cell membrane</keyword>
<keyword evidence="9" id="KW-1185">Reference proteome</keyword>
<dbReference type="OrthoDB" id="9793581at2"/>